<feature type="compositionally biased region" description="Low complexity" evidence="1">
    <location>
        <begin position="26"/>
        <end position="35"/>
    </location>
</feature>
<feature type="region of interest" description="Disordered" evidence="1">
    <location>
        <begin position="24"/>
        <end position="44"/>
    </location>
</feature>
<comment type="caution">
    <text evidence="3">The sequence shown here is derived from an EMBL/GenBank/DDBJ whole genome shotgun (WGS) entry which is preliminary data.</text>
</comment>
<protein>
    <recommendedName>
        <fullName evidence="5">SnoaL-like domain-containing protein</fullName>
    </recommendedName>
</protein>
<keyword evidence="2" id="KW-0732">Signal</keyword>
<feature type="signal peptide" evidence="2">
    <location>
        <begin position="1"/>
        <end position="16"/>
    </location>
</feature>
<evidence type="ECO:0000313" key="4">
    <source>
        <dbReference type="Proteomes" id="UP000192578"/>
    </source>
</evidence>
<evidence type="ECO:0008006" key="5">
    <source>
        <dbReference type="Google" id="ProtNLM"/>
    </source>
</evidence>
<dbReference type="Proteomes" id="UP000192578">
    <property type="component" value="Unassembled WGS sequence"/>
</dbReference>
<dbReference type="OrthoDB" id="2820488at2759"/>
<dbReference type="EMBL" id="MTYJ01000134">
    <property type="protein sequence ID" value="OQV12924.1"/>
    <property type="molecule type" value="Genomic_DNA"/>
</dbReference>
<dbReference type="Gene3D" id="3.10.450.50">
    <property type="match status" value="2"/>
</dbReference>
<feature type="chain" id="PRO_5013252442" description="SnoaL-like domain-containing protein" evidence="2">
    <location>
        <begin position="17"/>
        <end position="287"/>
    </location>
</feature>
<organism evidence="3 4">
    <name type="scientific">Hypsibius exemplaris</name>
    <name type="common">Freshwater tardigrade</name>
    <dbReference type="NCBI Taxonomy" id="2072580"/>
    <lineage>
        <taxon>Eukaryota</taxon>
        <taxon>Metazoa</taxon>
        <taxon>Ecdysozoa</taxon>
        <taxon>Tardigrada</taxon>
        <taxon>Eutardigrada</taxon>
        <taxon>Parachela</taxon>
        <taxon>Hypsibioidea</taxon>
        <taxon>Hypsibiidae</taxon>
        <taxon>Hypsibius</taxon>
    </lineage>
</organism>
<keyword evidence="4" id="KW-1185">Reference proteome</keyword>
<gene>
    <name evidence="3" type="ORF">BV898_12845</name>
</gene>
<evidence type="ECO:0000313" key="3">
    <source>
        <dbReference type="EMBL" id="OQV12924.1"/>
    </source>
</evidence>
<sequence>MLVPLSLLTFFTLAQCRTTVPPMHRPTFSTTSPTHNHNHTTRHERESIAVLRALQTNESHPFHVINPHHYTQHDLVVADGLAGLLAFQKFAVGANATVQKHRVFQDGNHVFLHMQYDLLGPLVSFDVFRFEHDRIVEHWDNLQTPSNGINGTNKNGHTMLDGPVGPSHHHETARNKEIVRNYIRDFRNQTLAPTYFNGLIQHNPTLADTYQAWEWYVLAPNVTYFETIHKVLGEGDFVLVMSEGDYYGTATGFYDLFRLENGLIVEHWDTMQAIPPKADWKNPNGKW</sequence>
<dbReference type="SUPFAM" id="SSF54427">
    <property type="entry name" value="NTF2-like"/>
    <property type="match status" value="2"/>
</dbReference>
<reference evidence="4" key="1">
    <citation type="submission" date="2017-01" db="EMBL/GenBank/DDBJ databases">
        <title>Comparative genomics of anhydrobiosis in the tardigrade Hypsibius dujardini.</title>
        <authorList>
            <person name="Yoshida Y."/>
            <person name="Koutsovoulos G."/>
            <person name="Laetsch D."/>
            <person name="Stevens L."/>
            <person name="Kumar S."/>
            <person name="Horikawa D."/>
            <person name="Ishino K."/>
            <person name="Komine S."/>
            <person name="Tomita M."/>
            <person name="Blaxter M."/>
            <person name="Arakawa K."/>
        </authorList>
    </citation>
    <scope>NUCLEOTIDE SEQUENCE [LARGE SCALE GENOMIC DNA]</scope>
    <source>
        <strain evidence="4">Z151</strain>
    </source>
</reference>
<dbReference type="AlphaFoldDB" id="A0A1W0WCI7"/>
<evidence type="ECO:0000256" key="1">
    <source>
        <dbReference type="SAM" id="MobiDB-lite"/>
    </source>
</evidence>
<evidence type="ECO:0000256" key="2">
    <source>
        <dbReference type="SAM" id="SignalP"/>
    </source>
</evidence>
<proteinExistence type="predicted"/>
<name>A0A1W0WCI7_HYPEX</name>
<accession>A0A1W0WCI7</accession>
<dbReference type="InterPro" id="IPR032710">
    <property type="entry name" value="NTF2-like_dom_sf"/>
</dbReference>